<keyword evidence="3" id="KW-0560">Oxidoreductase</keyword>
<feature type="domain" description="Bacterial bifunctional deaminase-reductase C-terminal" evidence="4">
    <location>
        <begin position="13"/>
        <end position="218"/>
    </location>
</feature>
<keyword evidence="2" id="KW-0521">NADP</keyword>
<reference evidence="5" key="1">
    <citation type="submission" date="2020-09" db="EMBL/GenBank/DDBJ databases">
        <title>A novel bacterium of genus Bacillus, isolated from South China Sea.</title>
        <authorList>
            <person name="Huang H."/>
            <person name="Mo K."/>
            <person name="Hu Y."/>
        </authorList>
    </citation>
    <scope>NUCLEOTIDE SEQUENCE</scope>
    <source>
        <strain evidence="5">IB182487</strain>
    </source>
</reference>
<evidence type="ECO:0000313" key="6">
    <source>
        <dbReference type="Proteomes" id="UP000626844"/>
    </source>
</evidence>
<dbReference type="InterPro" id="IPR050765">
    <property type="entry name" value="Riboflavin_Biosynth_HTPR"/>
</dbReference>
<evidence type="ECO:0000256" key="1">
    <source>
        <dbReference type="ARBA" id="ARBA00005104"/>
    </source>
</evidence>
<sequence length="246" mass="27587">MSNRNDLGGTSRPYIVCHMLTAVDGKITGPFMKTPEARIINEEYERTNETYHPQAWMCGRVTMDDYFTLGHKPELEENVSVYPRTDYVANPNAEMYIVSVDPSGRLGWTQNYVDYLSRPRAHIIEVLTGKVSDAYIAYLRKYGISYIFAGEDSLNCALAAEKLKSLFGIKVLMLSGGGFLNWSFLQEGLIDELSIVMAPLTDGETNTVTLFEKADYLPPKAPVAFSLESVEPVNGDGVWLRYTVKK</sequence>
<dbReference type="RefSeq" id="WP_191156928.1">
    <property type="nucleotide sequence ID" value="NZ_JACXAI010000006.1"/>
</dbReference>
<dbReference type="InterPro" id="IPR002734">
    <property type="entry name" value="RibDG_C"/>
</dbReference>
<proteinExistence type="predicted"/>
<dbReference type="InterPro" id="IPR024072">
    <property type="entry name" value="DHFR-like_dom_sf"/>
</dbReference>
<comment type="pathway">
    <text evidence="1">Cofactor biosynthesis; riboflavin biosynthesis.</text>
</comment>
<dbReference type="SUPFAM" id="SSF53597">
    <property type="entry name" value="Dihydrofolate reductase-like"/>
    <property type="match status" value="1"/>
</dbReference>
<dbReference type="Gene3D" id="3.40.430.10">
    <property type="entry name" value="Dihydrofolate Reductase, subunit A"/>
    <property type="match status" value="1"/>
</dbReference>
<comment type="caution">
    <text evidence="5">The sequence shown here is derived from an EMBL/GenBank/DDBJ whole genome shotgun (WGS) entry which is preliminary data.</text>
</comment>
<dbReference type="AlphaFoldDB" id="A0A926S0C8"/>
<dbReference type="GO" id="GO:0009231">
    <property type="term" value="P:riboflavin biosynthetic process"/>
    <property type="evidence" value="ECO:0007669"/>
    <property type="project" value="InterPro"/>
</dbReference>
<protein>
    <submittedName>
        <fullName evidence="5">RibD family protein</fullName>
    </submittedName>
</protein>
<gene>
    <name evidence="5" type="ORF">IC621_06535</name>
</gene>
<organism evidence="5 6">
    <name type="scientific">Metabacillus arenae</name>
    <dbReference type="NCBI Taxonomy" id="2771434"/>
    <lineage>
        <taxon>Bacteria</taxon>
        <taxon>Bacillati</taxon>
        <taxon>Bacillota</taxon>
        <taxon>Bacilli</taxon>
        <taxon>Bacillales</taxon>
        <taxon>Bacillaceae</taxon>
        <taxon>Metabacillus</taxon>
    </lineage>
</organism>
<evidence type="ECO:0000259" key="4">
    <source>
        <dbReference type="Pfam" id="PF01872"/>
    </source>
</evidence>
<dbReference type="Proteomes" id="UP000626844">
    <property type="component" value="Unassembled WGS sequence"/>
</dbReference>
<dbReference type="PANTHER" id="PTHR38011:SF7">
    <property type="entry name" value="2,5-DIAMINO-6-RIBOSYLAMINO-4(3H)-PYRIMIDINONE 5'-PHOSPHATE REDUCTASE"/>
    <property type="match status" value="1"/>
</dbReference>
<dbReference type="Pfam" id="PF01872">
    <property type="entry name" value="RibD_C"/>
    <property type="match status" value="1"/>
</dbReference>
<evidence type="ECO:0000256" key="3">
    <source>
        <dbReference type="ARBA" id="ARBA00023002"/>
    </source>
</evidence>
<evidence type="ECO:0000313" key="5">
    <source>
        <dbReference type="EMBL" id="MBD1379879.1"/>
    </source>
</evidence>
<keyword evidence="6" id="KW-1185">Reference proteome</keyword>
<dbReference type="EMBL" id="JACXAI010000006">
    <property type="protein sequence ID" value="MBD1379879.1"/>
    <property type="molecule type" value="Genomic_DNA"/>
</dbReference>
<name>A0A926S0C8_9BACI</name>
<evidence type="ECO:0000256" key="2">
    <source>
        <dbReference type="ARBA" id="ARBA00022857"/>
    </source>
</evidence>
<dbReference type="PANTHER" id="PTHR38011">
    <property type="entry name" value="DIHYDROFOLATE REDUCTASE FAMILY PROTEIN (AFU_ORTHOLOGUE AFUA_8G06820)"/>
    <property type="match status" value="1"/>
</dbReference>
<accession>A0A926S0C8</accession>
<dbReference type="GO" id="GO:0008703">
    <property type="term" value="F:5-amino-6-(5-phosphoribosylamino)uracil reductase activity"/>
    <property type="evidence" value="ECO:0007669"/>
    <property type="project" value="InterPro"/>
</dbReference>